<dbReference type="PANTHER" id="PTHR31683">
    <property type="entry name" value="PECTATE LYASE 18-RELATED"/>
    <property type="match status" value="1"/>
</dbReference>
<dbReference type="OrthoDB" id="2019149at2759"/>
<evidence type="ECO:0000259" key="6">
    <source>
        <dbReference type="SMART" id="SM00656"/>
    </source>
</evidence>
<dbReference type="InterPro" id="IPR002022">
    <property type="entry name" value="Pec_lyase"/>
</dbReference>
<name>A0A2T2PBY9_CORCC</name>
<reference evidence="7 8" key="1">
    <citation type="journal article" date="2018" name="Front. Microbiol.">
        <title>Genome-Wide Analysis of Corynespora cassiicola Leaf Fall Disease Putative Effectors.</title>
        <authorList>
            <person name="Lopez D."/>
            <person name="Ribeiro S."/>
            <person name="Label P."/>
            <person name="Fumanal B."/>
            <person name="Venisse J.S."/>
            <person name="Kohler A."/>
            <person name="de Oliveira R.R."/>
            <person name="Labutti K."/>
            <person name="Lipzen A."/>
            <person name="Lail K."/>
            <person name="Bauer D."/>
            <person name="Ohm R.A."/>
            <person name="Barry K.W."/>
            <person name="Spatafora J."/>
            <person name="Grigoriev I.V."/>
            <person name="Martin F.M."/>
            <person name="Pujade-Renaud V."/>
        </authorList>
    </citation>
    <scope>NUCLEOTIDE SEQUENCE [LARGE SCALE GENOMIC DNA]</scope>
    <source>
        <strain evidence="7 8">Philippines</strain>
    </source>
</reference>
<gene>
    <name evidence="7" type="ORF">BS50DRAFT_540968</name>
</gene>
<dbReference type="SUPFAM" id="SSF51126">
    <property type="entry name" value="Pectin lyase-like"/>
    <property type="match status" value="1"/>
</dbReference>
<dbReference type="InterPro" id="IPR045032">
    <property type="entry name" value="PEL"/>
</dbReference>
<feature type="domain" description="Pectate lyase" evidence="6">
    <location>
        <begin position="39"/>
        <end position="247"/>
    </location>
</feature>
<dbReference type="InterPro" id="IPR012334">
    <property type="entry name" value="Pectin_lyas_fold"/>
</dbReference>
<sequence>MRLLNLAFVLSTFVASVYGQCEASADGFASLNGGTTGGNGGTVVTVSNQADLERYAAASGKHVIKVRGTITISPKGKEVKVSSDKTIVGIGNTAEISQGGFNLNSVKNVIFRNLKIGNTLNSAENDWDAIQIDTSSNIWIDHCHLEAAGDGLLDSRKDTTFLTVSYTIFRNHDKAFGIGWTENVTSQITMHHTWFDKTNQRNPSADNIRYAHFYNNYLSGVTSYGHYARGSSEVRIENVYFENTKNPITADSTAKLASSGSVFSGTTGTRAANQGSVFTASQFYQYSLDSTADVPAKVKAQAGRQSSVCPS</sequence>
<protein>
    <submittedName>
        <fullName evidence="7">Polysaccharide lyase family 1 protein</fullName>
    </submittedName>
</protein>
<feature type="chain" id="PRO_5015655447" evidence="5">
    <location>
        <begin position="20"/>
        <end position="311"/>
    </location>
</feature>
<dbReference type="SMART" id="SM00656">
    <property type="entry name" value="Amb_all"/>
    <property type="match status" value="1"/>
</dbReference>
<keyword evidence="3 4" id="KW-0456">Lyase</keyword>
<evidence type="ECO:0000256" key="1">
    <source>
        <dbReference type="ARBA" id="ARBA00010980"/>
    </source>
</evidence>
<dbReference type="GO" id="GO:0000272">
    <property type="term" value="P:polysaccharide catabolic process"/>
    <property type="evidence" value="ECO:0007669"/>
    <property type="project" value="UniProtKB-KW"/>
</dbReference>
<keyword evidence="4" id="KW-0119">Carbohydrate metabolism</keyword>
<comment type="similarity">
    <text evidence="1 4">Belongs to the polysaccharide lyase 1 family.</text>
</comment>
<dbReference type="InterPro" id="IPR011050">
    <property type="entry name" value="Pectin_lyase_fold/virulence"/>
</dbReference>
<evidence type="ECO:0000256" key="3">
    <source>
        <dbReference type="ARBA" id="ARBA00023239"/>
    </source>
</evidence>
<evidence type="ECO:0000313" key="8">
    <source>
        <dbReference type="Proteomes" id="UP000240883"/>
    </source>
</evidence>
<evidence type="ECO:0000256" key="4">
    <source>
        <dbReference type="RuleBase" id="RU361173"/>
    </source>
</evidence>
<dbReference type="STRING" id="1448308.A0A2T2PBY9"/>
<keyword evidence="2 5" id="KW-0732">Signal</keyword>
<evidence type="ECO:0000256" key="5">
    <source>
        <dbReference type="SAM" id="SignalP"/>
    </source>
</evidence>
<keyword evidence="4" id="KW-0624">Polysaccharide degradation</keyword>
<keyword evidence="8" id="KW-1185">Reference proteome</keyword>
<feature type="signal peptide" evidence="5">
    <location>
        <begin position="1"/>
        <end position="19"/>
    </location>
</feature>
<dbReference type="PANTHER" id="PTHR31683:SF18">
    <property type="entry name" value="PECTATE LYASE 21-RELATED"/>
    <property type="match status" value="1"/>
</dbReference>
<dbReference type="Pfam" id="PF00544">
    <property type="entry name" value="Pectate_lyase_4"/>
    <property type="match status" value="1"/>
</dbReference>
<accession>A0A2T2PBY9</accession>
<comment type="subcellular location">
    <subcellularLocation>
        <location evidence="4">Secreted</location>
    </subcellularLocation>
</comment>
<proteinExistence type="inferred from homology"/>
<dbReference type="GO" id="GO:0030570">
    <property type="term" value="F:pectate lyase activity"/>
    <property type="evidence" value="ECO:0007669"/>
    <property type="project" value="InterPro"/>
</dbReference>
<dbReference type="AlphaFoldDB" id="A0A2T2PBY9"/>
<dbReference type="Proteomes" id="UP000240883">
    <property type="component" value="Unassembled WGS sequence"/>
</dbReference>
<dbReference type="GO" id="GO:0005576">
    <property type="term" value="C:extracellular region"/>
    <property type="evidence" value="ECO:0007669"/>
    <property type="project" value="UniProtKB-SubCell"/>
</dbReference>
<evidence type="ECO:0000313" key="7">
    <source>
        <dbReference type="EMBL" id="PSN75144.1"/>
    </source>
</evidence>
<dbReference type="Gene3D" id="2.160.20.10">
    <property type="entry name" value="Single-stranded right-handed beta-helix, Pectin lyase-like"/>
    <property type="match status" value="1"/>
</dbReference>
<dbReference type="EMBL" id="KZ678128">
    <property type="protein sequence ID" value="PSN75144.1"/>
    <property type="molecule type" value="Genomic_DNA"/>
</dbReference>
<evidence type="ECO:0000256" key="2">
    <source>
        <dbReference type="ARBA" id="ARBA00022729"/>
    </source>
</evidence>
<keyword evidence="4" id="KW-0964">Secreted</keyword>
<organism evidence="7 8">
    <name type="scientific">Corynespora cassiicola Philippines</name>
    <dbReference type="NCBI Taxonomy" id="1448308"/>
    <lineage>
        <taxon>Eukaryota</taxon>
        <taxon>Fungi</taxon>
        <taxon>Dikarya</taxon>
        <taxon>Ascomycota</taxon>
        <taxon>Pezizomycotina</taxon>
        <taxon>Dothideomycetes</taxon>
        <taxon>Pleosporomycetidae</taxon>
        <taxon>Pleosporales</taxon>
        <taxon>Corynesporascaceae</taxon>
        <taxon>Corynespora</taxon>
    </lineage>
</organism>